<dbReference type="EMBL" id="CAESAF010000043">
    <property type="protein sequence ID" value="CAB4335822.1"/>
    <property type="molecule type" value="Genomic_DNA"/>
</dbReference>
<dbReference type="GO" id="GO:0030497">
    <property type="term" value="P:fatty acid elongation"/>
    <property type="evidence" value="ECO:0007669"/>
    <property type="project" value="TreeGrafter"/>
</dbReference>
<organism evidence="2">
    <name type="scientific">freshwater metagenome</name>
    <dbReference type="NCBI Taxonomy" id="449393"/>
    <lineage>
        <taxon>unclassified sequences</taxon>
        <taxon>metagenomes</taxon>
        <taxon>ecological metagenomes</taxon>
    </lineage>
</organism>
<gene>
    <name evidence="2" type="ORF">UFOPK3574_00546</name>
</gene>
<evidence type="ECO:0000256" key="1">
    <source>
        <dbReference type="ARBA" id="ARBA00006484"/>
    </source>
</evidence>
<dbReference type="PRINTS" id="PR00081">
    <property type="entry name" value="GDHRDH"/>
</dbReference>
<comment type="similarity">
    <text evidence="1">Belongs to the short-chain dehydrogenases/reductases (SDR) family.</text>
</comment>
<accession>A0A6J5Z406</accession>
<dbReference type="Gene3D" id="3.40.50.720">
    <property type="entry name" value="NAD(P)-binding Rossmann-like Domain"/>
    <property type="match status" value="1"/>
</dbReference>
<evidence type="ECO:0000313" key="2">
    <source>
        <dbReference type="EMBL" id="CAB4335822.1"/>
    </source>
</evidence>
<proteinExistence type="inferred from homology"/>
<reference evidence="2" key="1">
    <citation type="submission" date="2020-05" db="EMBL/GenBank/DDBJ databases">
        <authorList>
            <person name="Chiriac C."/>
            <person name="Salcher M."/>
            <person name="Ghai R."/>
            <person name="Kavagutti S V."/>
        </authorList>
    </citation>
    <scope>NUCLEOTIDE SEQUENCE</scope>
</reference>
<dbReference type="PANTHER" id="PTHR42760">
    <property type="entry name" value="SHORT-CHAIN DEHYDROGENASES/REDUCTASES FAMILY MEMBER"/>
    <property type="match status" value="1"/>
</dbReference>
<dbReference type="PANTHER" id="PTHR42760:SF40">
    <property type="entry name" value="3-OXOACYL-[ACYL-CARRIER-PROTEIN] REDUCTASE, CHLOROPLASTIC"/>
    <property type="match status" value="1"/>
</dbReference>
<dbReference type="GO" id="GO:0016616">
    <property type="term" value="F:oxidoreductase activity, acting on the CH-OH group of donors, NAD or NADP as acceptor"/>
    <property type="evidence" value="ECO:0007669"/>
    <property type="project" value="TreeGrafter"/>
</dbReference>
<sequence length="255" mass="26908">MHSETAPTSRPLAIVSGGSRGLGLETARGLAAAGFDLALIAKDEQRLDSVRQSLLSEFAATQSGLTISTHAVDLEDQVATRKTATEISTTLTTPKVLVLAHGVMSEKMSKTLRTTDAEWNRVININLNSVFILINAIAPAMADARDGRVVIYSACLGRMSGPGSAGGLAPYRISKAGVNSLVRNLAHETGLGARGFYVDAICPNHTRTDMGGPDAPRSVAEGAETAIWLATADIAQRGSESVTGLLWEDRKVVPW</sequence>
<dbReference type="SUPFAM" id="SSF51735">
    <property type="entry name" value="NAD(P)-binding Rossmann-fold domains"/>
    <property type="match status" value="1"/>
</dbReference>
<protein>
    <submittedName>
        <fullName evidence="2">Unannotated protein</fullName>
    </submittedName>
</protein>
<dbReference type="InterPro" id="IPR036291">
    <property type="entry name" value="NAD(P)-bd_dom_sf"/>
</dbReference>
<dbReference type="AlphaFoldDB" id="A0A6J5Z406"/>
<name>A0A6J5Z406_9ZZZZ</name>
<dbReference type="Pfam" id="PF00106">
    <property type="entry name" value="adh_short"/>
    <property type="match status" value="1"/>
</dbReference>
<dbReference type="InterPro" id="IPR002347">
    <property type="entry name" value="SDR_fam"/>
</dbReference>